<evidence type="ECO:0000313" key="1">
    <source>
        <dbReference type="EMBL" id="RYC31222.1"/>
    </source>
</evidence>
<gene>
    <name evidence="1" type="ORF">D3273_15135</name>
</gene>
<proteinExistence type="predicted"/>
<comment type="caution">
    <text evidence="1">The sequence shown here is derived from an EMBL/GenBank/DDBJ whole genome shotgun (WGS) entry which is preliminary data.</text>
</comment>
<evidence type="ECO:0000313" key="2">
    <source>
        <dbReference type="Proteomes" id="UP000290759"/>
    </source>
</evidence>
<dbReference type="RefSeq" id="WP_129227724.1">
    <property type="nucleotide sequence ID" value="NZ_QYBB01000016.1"/>
</dbReference>
<organism evidence="1 2">
    <name type="scientific">Lichenibacterium minor</name>
    <dbReference type="NCBI Taxonomy" id="2316528"/>
    <lineage>
        <taxon>Bacteria</taxon>
        <taxon>Pseudomonadati</taxon>
        <taxon>Pseudomonadota</taxon>
        <taxon>Alphaproteobacteria</taxon>
        <taxon>Hyphomicrobiales</taxon>
        <taxon>Lichenihabitantaceae</taxon>
        <taxon>Lichenibacterium</taxon>
    </lineage>
</organism>
<accession>A0A4Q2U4D2</accession>
<name>A0A4Q2U4D2_9HYPH</name>
<dbReference type="Proteomes" id="UP000290759">
    <property type="component" value="Unassembled WGS sequence"/>
</dbReference>
<keyword evidence="2" id="KW-1185">Reference proteome</keyword>
<protein>
    <submittedName>
        <fullName evidence="1">Uncharacterized protein</fullName>
    </submittedName>
</protein>
<sequence>MDVGLVNALVVATGEEATARHAAPNRTRPTKPVAVKRLVARRQKRLARSIGRANFATGRPPCRGAIQPAAGAALAIHLSPDMARGGPPRRFTSKRRATAVARPDEAVVVETVILAGSRNDYHLARSLSEVALAQLLGMVD</sequence>
<reference evidence="1 2" key="2">
    <citation type="submission" date="2019-02" db="EMBL/GenBank/DDBJ databases">
        <title>'Lichenibacterium ramalinii' gen. nov. sp. nov., 'Lichenibacterium minor' gen. nov. sp. nov.</title>
        <authorList>
            <person name="Pankratov T."/>
        </authorList>
    </citation>
    <scope>NUCLEOTIDE SEQUENCE [LARGE SCALE GENOMIC DNA]</scope>
    <source>
        <strain evidence="1 2">RmlP026</strain>
    </source>
</reference>
<dbReference type="EMBL" id="QYBB01000016">
    <property type="protein sequence ID" value="RYC31222.1"/>
    <property type="molecule type" value="Genomic_DNA"/>
</dbReference>
<reference evidence="1 2" key="1">
    <citation type="submission" date="2018-12" db="EMBL/GenBank/DDBJ databases">
        <authorList>
            <person name="Grouzdev D.S."/>
            <person name="Krutkina M.S."/>
        </authorList>
    </citation>
    <scope>NUCLEOTIDE SEQUENCE [LARGE SCALE GENOMIC DNA]</scope>
    <source>
        <strain evidence="1 2">RmlP026</strain>
    </source>
</reference>
<dbReference type="AlphaFoldDB" id="A0A4Q2U4D2"/>